<feature type="signal peptide" evidence="1">
    <location>
        <begin position="1"/>
        <end position="19"/>
    </location>
</feature>
<keyword evidence="1" id="KW-0732">Signal</keyword>
<dbReference type="Proteomes" id="UP001497482">
    <property type="component" value="Chromosome 14"/>
</dbReference>
<evidence type="ECO:0000313" key="2">
    <source>
        <dbReference type="EMBL" id="CAL1580264.1"/>
    </source>
</evidence>
<dbReference type="EMBL" id="OZ035836">
    <property type="protein sequence ID" value="CAL1580264.1"/>
    <property type="molecule type" value="Genomic_DNA"/>
</dbReference>
<dbReference type="PANTHER" id="PTHR38564:SF2">
    <property type="entry name" value="WU:FC46H12 PRECURSOR"/>
    <property type="match status" value="1"/>
</dbReference>
<dbReference type="AlphaFoldDB" id="A0AAV2JY52"/>
<evidence type="ECO:0000313" key="3">
    <source>
        <dbReference type="Proteomes" id="UP001497482"/>
    </source>
</evidence>
<accession>A0AAV2JY52</accession>
<gene>
    <name evidence="2" type="ORF">KC01_LOCUS11133</name>
</gene>
<keyword evidence="3" id="KW-1185">Reference proteome</keyword>
<feature type="chain" id="PRO_5043494887" evidence="1">
    <location>
        <begin position="20"/>
        <end position="159"/>
    </location>
</feature>
<dbReference type="PANTHER" id="PTHR38564">
    <property type="entry name" value="SI:CH73-250A16.5-RELATED"/>
    <property type="match status" value="1"/>
</dbReference>
<evidence type="ECO:0000256" key="1">
    <source>
        <dbReference type="SAM" id="SignalP"/>
    </source>
</evidence>
<protein>
    <submittedName>
        <fullName evidence="2">Uncharacterized protein</fullName>
    </submittedName>
</protein>
<sequence>MKTVVVLASSVLLLPLLLADFSPQDSTCKAIWLFNLPCARPNRALVRQVMNWSSNKCADEEEKCMYKVVRSTSYFLEVMHTSPDSSQTTVMYFDFYPPQHSNFCKIWAYAVTSPFNATNAREFCLFHNLFQASGLTTVPGFREITDVRMCPSVSTATCL</sequence>
<name>A0AAV2JY52_KNICA</name>
<reference evidence="2 3" key="1">
    <citation type="submission" date="2024-04" db="EMBL/GenBank/DDBJ databases">
        <authorList>
            <person name="Waldvogel A.-M."/>
            <person name="Schoenle A."/>
        </authorList>
    </citation>
    <scope>NUCLEOTIDE SEQUENCE [LARGE SCALE GENOMIC DNA]</scope>
</reference>
<organism evidence="2 3">
    <name type="scientific">Knipowitschia caucasica</name>
    <name type="common">Caucasian dwarf goby</name>
    <name type="synonym">Pomatoschistus caucasicus</name>
    <dbReference type="NCBI Taxonomy" id="637954"/>
    <lineage>
        <taxon>Eukaryota</taxon>
        <taxon>Metazoa</taxon>
        <taxon>Chordata</taxon>
        <taxon>Craniata</taxon>
        <taxon>Vertebrata</taxon>
        <taxon>Euteleostomi</taxon>
        <taxon>Actinopterygii</taxon>
        <taxon>Neopterygii</taxon>
        <taxon>Teleostei</taxon>
        <taxon>Neoteleostei</taxon>
        <taxon>Acanthomorphata</taxon>
        <taxon>Gobiaria</taxon>
        <taxon>Gobiiformes</taxon>
        <taxon>Gobioidei</taxon>
        <taxon>Gobiidae</taxon>
        <taxon>Gobiinae</taxon>
        <taxon>Knipowitschia</taxon>
    </lineage>
</organism>
<proteinExistence type="predicted"/>